<dbReference type="Pfam" id="PF20434">
    <property type="entry name" value="BD-FAE"/>
    <property type="match status" value="1"/>
</dbReference>
<evidence type="ECO:0000256" key="1">
    <source>
        <dbReference type="ARBA" id="ARBA00022801"/>
    </source>
</evidence>
<dbReference type="PANTHER" id="PTHR48081:SF6">
    <property type="entry name" value="PEPTIDASE S9 PROLYL OLIGOPEPTIDASE CATALYTIC DOMAIN-CONTAINING PROTEIN"/>
    <property type="match status" value="1"/>
</dbReference>
<feature type="domain" description="BD-FAE-like" evidence="2">
    <location>
        <begin position="25"/>
        <end position="224"/>
    </location>
</feature>
<sequence length="277" mass="31482">MKTVEIHPIQDSQALLVGWLHPYYEEMAHRKKRPCAVICPGGAYKYCSDREADPIAEAYFAKGFQVFILYYSTTGRELERPATGLRPLGELSESVVHIRENSALYGVDPEKIAVIGFSAGAHLAGSLGVHWNSEKLREFYPSEPGKNRPDAMVLSYPVISARPEAHPEWHDSFSALLGPDRTPEEEAFFSLEEQVNEETVPAFCWHTMDDDCVCVANTMRFVKSLYEHGIPAECHLFEHGHHGLSMCTEEVGDDYPHVAHWFEMSCEWLNTRFHWNP</sequence>
<evidence type="ECO:0000313" key="4">
    <source>
        <dbReference type="Proteomes" id="UP000260812"/>
    </source>
</evidence>
<keyword evidence="4" id="KW-1185">Reference proteome</keyword>
<dbReference type="GO" id="GO:0016787">
    <property type="term" value="F:hydrolase activity"/>
    <property type="evidence" value="ECO:0007669"/>
    <property type="project" value="UniProtKB-KW"/>
</dbReference>
<dbReference type="RefSeq" id="WP_117544343.1">
    <property type="nucleotide sequence ID" value="NZ_JBKUNB010000014.1"/>
</dbReference>
<reference evidence="3" key="1">
    <citation type="submission" date="2018-08" db="EMBL/GenBank/DDBJ databases">
        <title>A genome reference for cultivated species of the human gut microbiota.</title>
        <authorList>
            <person name="Zou Y."/>
            <person name="Xue W."/>
            <person name="Luo G."/>
        </authorList>
    </citation>
    <scope>NUCLEOTIDE SEQUENCE [LARGE SCALE GENOMIC DNA]</scope>
    <source>
        <strain evidence="3">TF05-5AC</strain>
    </source>
</reference>
<gene>
    <name evidence="3" type="ORF">DXC51_09285</name>
</gene>
<dbReference type="GeneID" id="97987067"/>
<name>A0A3E3I6U2_9FIRM</name>
<dbReference type="InterPro" id="IPR049492">
    <property type="entry name" value="BD-FAE-like_dom"/>
</dbReference>
<protein>
    <submittedName>
        <fullName evidence="3">Alpha/beta hydrolase</fullName>
    </submittedName>
</protein>
<accession>A0A3E3I6U2</accession>
<dbReference type="AlphaFoldDB" id="A0A3E3I6U2"/>
<dbReference type="SUPFAM" id="SSF53474">
    <property type="entry name" value="alpha/beta-Hydrolases"/>
    <property type="match status" value="1"/>
</dbReference>
<dbReference type="InterPro" id="IPR029058">
    <property type="entry name" value="AB_hydrolase_fold"/>
</dbReference>
<dbReference type="Gene3D" id="3.40.50.1820">
    <property type="entry name" value="alpha/beta hydrolase"/>
    <property type="match status" value="1"/>
</dbReference>
<dbReference type="Proteomes" id="UP000260812">
    <property type="component" value="Unassembled WGS sequence"/>
</dbReference>
<evidence type="ECO:0000313" key="3">
    <source>
        <dbReference type="EMBL" id="RGE61735.1"/>
    </source>
</evidence>
<keyword evidence="1 3" id="KW-0378">Hydrolase</keyword>
<comment type="caution">
    <text evidence="3">The sequence shown here is derived from an EMBL/GenBank/DDBJ whole genome shotgun (WGS) entry which is preliminary data.</text>
</comment>
<dbReference type="EMBL" id="QVLV01000005">
    <property type="protein sequence ID" value="RGE61735.1"/>
    <property type="molecule type" value="Genomic_DNA"/>
</dbReference>
<dbReference type="PANTHER" id="PTHR48081">
    <property type="entry name" value="AB HYDROLASE SUPERFAMILY PROTEIN C4A8.06C"/>
    <property type="match status" value="1"/>
</dbReference>
<proteinExistence type="predicted"/>
<organism evidence="3 4">
    <name type="scientific">Eisenbergiella massiliensis</name>
    <dbReference type="NCBI Taxonomy" id="1720294"/>
    <lineage>
        <taxon>Bacteria</taxon>
        <taxon>Bacillati</taxon>
        <taxon>Bacillota</taxon>
        <taxon>Clostridia</taxon>
        <taxon>Lachnospirales</taxon>
        <taxon>Lachnospiraceae</taxon>
        <taxon>Eisenbergiella</taxon>
    </lineage>
</organism>
<evidence type="ECO:0000259" key="2">
    <source>
        <dbReference type="Pfam" id="PF20434"/>
    </source>
</evidence>
<dbReference type="InterPro" id="IPR050300">
    <property type="entry name" value="GDXG_lipolytic_enzyme"/>
</dbReference>